<feature type="transmembrane region" description="Helical" evidence="1">
    <location>
        <begin position="347"/>
        <end position="366"/>
    </location>
</feature>
<protein>
    <recommendedName>
        <fullName evidence="4">ABC transporter permease</fullName>
    </recommendedName>
</protein>
<feature type="transmembrane region" description="Helical" evidence="1">
    <location>
        <begin position="21"/>
        <end position="44"/>
    </location>
</feature>
<reference evidence="2 3" key="1">
    <citation type="submission" date="2021-11" db="EMBL/GenBank/DDBJ databases">
        <title>Genomic of Niabella pedocola.</title>
        <authorList>
            <person name="Wu T."/>
        </authorList>
    </citation>
    <scope>NUCLEOTIDE SEQUENCE [LARGE SCALE GENOMIC DNA]</scope>
    <source>
        <strain evidence="2 3">JCM 31011</strain>
    </source>
</reference>
<name>A0ABS8PNN3_9BACT</name>
<evidence type="ECO:0000256" key="1">
    <source>
        <dbReference type="SAM" id="Phobius"/>
    </source>
</evidence>
<evidence type="ECO:0000313" key="2">
    <source>
        <dbReference type="EMBL" id="MCD2422722.1"/>
    </source>
</evidence>
<feature type="transmembrane region" description="Helical" evidence="1">
    <location>
        <begin position="103"/>
        <end position="126"/>
    </location>
</feature>
<feature type="transmembrane region" description="Helical" evidence="1">
    <location>
        <begin position="325"/>
        <end position="341"/>
    </location>
</feature>
<feature type="transmembrane region" description="Helical" evidence="1">
    <location>
        <begin position="299"/>
        <end position="318"/>
    </location>
</feature>
<keyword evidence="1" id="KW-0472">Membrane</keyword>
<dbReference type="RefSeq" id="WP_231003993.1">
    <property type="nucleotide sequence ID" value="NZ_JAJNEC010000005.1"/>
</dbReference>
<feature type="transmembrane region" description="Helical" evidence="1">
    <location>
        <begin position="138"/>
        <end position="159"/>
    </location>
</feature>
<dbReference type="Proteomes" id="UP001199816">
    <property type="component" value="Unassembled WGS sequence"/>
</dbReference>
<proteinExistence type="predicted"/>
<feature type="transmembrane region" description="Helical" evidence="1">
    <location>
        <begin position="226"/>
        <end position="246"/>
    </location>
</feature>
<gene>
    <name evidence="2" type="ORF">LQ567_08115</name>
</gene>
<accession>A0ABS8PNN3</accession>
<evidence type="ECO:0008006" key="4">
    <source>
        <dbReference type="Google" id="ProtNLM"/>
    </source>
</evidence>
<feature type="transmembrane region" description="Helical" evidence="1">
    <location>
        <begin position="50"/>
        <end position="71"/>
    </location>
</feature>
<keyword evidence="1" id="KW-1133">Transmembrane helix</keyword>
<keyword evidence="1" id="KW-0812">Transmembrane</keyword>
<evidence type="ECO:0000313" key="3">
    <source>
        <dbReference type="Proteomes" id="UP001199816"/>
    </source>
</evidence>
<keyword evidence="3" id="KW-1185">Reference proteome</keyword>
<feature type="transmembrane region" description="Helical" evidence="1">
    <location>
        <begin position="267"/>
        <end position="287"/>
    </location>
</feature>
<organism evidence="2 3">
    <name type="scientific">Niabella pedocola</name>
    <dbReference type="NCBI Taxonomy" id="1752077"/>
    <lineage>
        <taxon>Bacteria</taxon>
        <taxon>Pseudomonadati</taxon>
        <taxon>Bacteroidota</taxon>
        <taxon>Chitinophagia</taxon>
        <taxon>Chitinophagales</taxon>
        <taxon>Chitinophagaceae</taxon>
        <taxon>Niabella</taxon>
    </lineage>
</organism>
<sequence length="373" mass="42808">MSPLFRIFYQSFVKPFYRENAGTFVFVFTMFFFVVGTVDGAGLFKYHYGLIKALLGIPAFLVIAILLWGFYARKCAVFITQLLQQPPYRFFSVFRNLPRRLQYTLFAITDFILLLPLTFYLVLVITEGFYLQRVTATIIVLILLVACGTLLPAWHVYVLNNPERSRFFLKGFKGPAANPMLFYSGILIRAVQQTQKLAWLGIKLYTCTVLYFTSANNQLAPDDLQLTFLLFSFGILANGVFINRLRRYEEQYLSFYRSLPVSVAKRFITYALYCWVLVLPELVLLFFLSGRYLNSRTAFFFGTYAFSAVLLLLGISFVKQVTVKPLAAILLLLFFTGYFIMMASGIGLISLVFFPGAVILFLTRYYRSEAIVS</sequence>
<feature type="transmembrane region" description="Helical" evidence="1">
    <location>
        <begin position="197"/>
        <end position="214"/>
    </location>
</feature>
<comment type="caution">
    <text evidence="2">The sequence shown here is derived from an EMBL/GenBank/DDBJ whole genome shotgun (WGS) entry which is preliminary data.</text>
</comment>
<dbReference type="EMBL" id="JAJNEC010000005">
    <property type="protein sequence ID" value="MCD2422722.1"/>
    <property type="molecule type" value="Genomic_DNA"/>
</dbReference>